<feature type="domain" description="TFIIS-type" evidence="22">
    <location>
        <begin position="882"/>
        <end position="922"/>
    </location>
</feature>
<feature type="transmembrane region" description="Helical" evidence="20">
    <location>
        <begin position="626"/>
        <end position="646"/>
    </location>
</feature>
<dbReference type="InterPro" id="IPR034004">
    <property type="entry name" value="Zn_ribbon_RPA12_C"/>
</dbReference>
<dbReference type="GO" id="GO:0005789">
    <property type="term" value="C:endoplasmic reticulum membrane"/>
    <property type="evidence" value="ECO:0007669"/>
    <property type="project" value="UniProtKB-SubCell"/>
</dbReference>
<feature type="transmembrane region" description="Helical" evidence="20">
    <location>
        <begin position="181"/>
        <end position="200"/>
    </location>
</feature>
<dbReference type="Proteomes" id="UP000605846">
    <property type="component" value="Unassembled WGS sequence"/>
</dbReference>
<dbReference type="Pfam" id="PF02366">
    <property type="entry name" value="PMT"/>
    <property type="match status" value="1"/>
</dbReference>
<evidence type="ECO:0000256" key="6">
    <source>
        <dbReference type="ARBA" id="ARBA00022679"/>
    </source>
</evidence>
<comment type="pathway">
    <text evidence="2 20">Protein modification; protein glycosylation.</text>
</comment>
<dbReference type="SUPFAM" id="SSF82109">
    <property type="entry name" value="MIR domain"/>
    <property type="match status" value="1"/>
</dbReference>
<comment type="similarity">
    <text evidence="19">Belongs to the archaeal rpoM/eukaryotic RPA12/RPB9/RPC11 RNA polymerase family.</text>
</comment>
<dbReference type="PANTHER" id="PTHR10050:SF51">
    <property type="entry name" value="PROTEIN O-MANNOSYL-TRANSFERASE 1"/>
    <property type="match status" value="1"/>
</dbReference>
<keyword evidence="15 19" id="KW-0804">Transcription</keyword>
<dbReference type="OrthoDB" id="292747at2759"/>
<keyword evidence="13 20" id="KW-1133">Transmembrane helix</keyword>
<dbReference type="GO" id="GO:0003676">
    <property type="term" value="F:nucleic acid binding"/>
    <property type="evidence" value="ECO:0007669"/>
    <property type="project" value="InterPro"/>
</dbReference>
<dbReference type="GO" id="GO:0006351">
    <property type="term" value="P:DNA-templated transcription"/>
    <property type="evidence" value="ECO:0007669"/>
    <property type="project" value="InterPro"/>
</dbReference>
<evidence type="ECO:0000256" key="12">
    <source>
        <dbReference type="ARBA" id="ARBA00022833"/>
    </source>
</evidence>
<comment type="subcellular location">
    <subcellularLocation>
        <location evidence="1 20">Endoplasmic reticulum membrane</location>
        <topology evidence="1 20">Multi-pass membrane protein</topology>
    </subcellularLocation>
</comment>
<dbReference type="GO" id="GO:0004169">
    <property type="term" value="F:dolichyl-phosphate-mannose-protein mannosyltransferase activity"/>
    <property type="evidence" value="ECO:0007669"/>
    <property type="project" value="UniProtKB-UniRule"/>
</dbReference>
<dbReference type="PROSITE" id="PS51133">
    <property type="entry name" value="ZF_TFIIS_2"/>
    <property type="match status" value="1"/>
</dbReference>
<gene>
    <name evidence="23" type="ORF">EC973_004091</name>
</gene>
<keyword evidence="19" id="KW-0240">DNA-directed RNA polymerase</keyword>
<evidence type="ECO:0000256" key="13">
    <source>
        <dbReference type="ARBA" id="ARBA00022989"/>
    </source>
</evidence>
<dbReference type="PROSITE" id="PS01030">
    <property type="entry name" value="RNA_POL_M_15KD"/>
    <property type="match status" value="1"/>
</dbReference>
<feature type="transmembrane region" description="Helical" evidence="20">
    <location>
        <begin position="652"/>
        <end position="672"/>
    </location>
</feature>
<evidence type="ECO:0000256" key="4">
    <source>
        <dbReference type="ARBA" id="ARBA00012839"/>
    </source>
</evidence>
<comment type="caution">
    <text evidence="23">The sequence shown here is derived from an EMBL/GenBank/DDBJ whole genome shotgun (WGS) entry which is preliminary data.</text>
</comment>
<evidence type="ECO:0000256" key="15">
    <source>
        <dbReference type="ARBA" id="ARBA00023163"/>
    </source>
</evidence>
<sequence length="925" mass="105537">MSDPTLRHRRTNNDEQTNILCDVDRDEVKKTRQWSASRPSEGKHKLALVAVTILAFVTTFYCIWYPAEVVFDEVHFGKFAGYYLQRTYFFDVHPPLAKMMIAAVGYMIGYDGHFDFAEIGNDYIENNVPYVGLRTLPATLNVLSVALIYSILKESGYSVIVCALAACMYSLDNSVVAQHRLIMLDSMLIFFMLCTIYSYVRFRKTRHQEFSASWWFWLLATGVTMALTLSVKMVGLFLVLSIGISVLVDLWELLDIRRGLTITHFMRHFYARAVALIIVPIVVYLFWFYIHFAILVNSGPGDTFMSTQFQETLRNSEIKMKSLDIHYYDNITLMHKDTEMYLHSHNMNYPLRYDDGRISSQGQQVTAVGEIDENTWWRVRPTKEIPEGERVAVVHGDIIQLEHIATDTILLTHDVASPLMPTNEEFTTVAHDTRYNETLFQVLLDDSNNGDIWQTHMKAVRLLHMDTKVALWTHDQALPEWALGQQEVNGNKNVMEKSNYWVSTEIQGVNATEVNMNKKKEIRTMPFLFKFLELQGRMISHNAGLTKPHPYQSTPINWPFMIRGISYWSKDSTREQIYMTGNVVGWYLSLAGVSIFAAVMLADVLSRRRGTDVIDAPVRMRLVNSGGFFLILFVFHYIPFFVMGRALFLHHYLPAATCNYLLMAAMFQYIFIDGIDSPISDLQRNASAERQTYRPISSYMTARSSWLTYTAALVVLGLQLAMFLFLAPITYGTPGLDVAGVLRRQIYSSWDLQFGNKKDTLLQCSIELLSFAYRCLKCTLDNAANTCGFYVTVGRKPDNTMTEASNIIGSLLFCPECGNLLDMASGDDDILVCNQCSHAYKTAGDEATKVVTTSSERAFQSPLKAKRHLVQQSRQKEAQAMIKEKCPQCGNDEMAYHTMQLRSADEGQTVFYNCKKCGYKYSINS</sequence>
<comment type="catalytic activity">
    <reaction evidence="16 20">
        <text>a di-trans,poly-cis-dolichyl beta-D-mannosyl phosphate + L-threonyl-[protein] = 3-O-(alpha-D-mannosyl)-L-threonyl-[protein] + a di-trans,poly-cis-dolichyl phosphate + H(+)</text>
        <dbReference type="Rhea" id="RHEA:53396"/>
        <dbReference type="Rhea" id="RHEA-COMP:11060"/>
        <dbReference type="Rhea" id="RHEA-COMP:13547"/>
        <dbReference type="Rhea" id="RHEA-COMP:19498"/>
        <dbReference type="Rhea" id="RHEA-COMP:19501"/>
        <dbReference type="ChEBI" id="CHEBI:15378"/>
        <dbReference type="ChEBI" id="CHEBI:30013"/>
        <dbReference type="ChEBI" id="CHEBI:57683"/>
        <dbReference type="ChEBI" id="CHEBI:58211"/>
        <dbReference type="ChEBI" id="CHEBI:137323"/>
        <dbReference type="EC" id="2.4.1.109"/>
    </reaction>
</comment>
<dbReference type="InterPro" id="IPR003342">
    <property type="entry name" value="ArnT-like_N"/>
</dbReference>
<keyword evidence="10 18" id="KW-0863">Zinc-finger</keyword>
<dbReference type="EMBL" id="JABAYA010000232">
    <property type="protein sequence ID" value="KAF7721828.1"/>
    <property type="molecule type" value="Genomic_DNA"/>
</dbReference>
<evidence type="ECO:0000256" key="11">
    <source>
        <dbReference type="ARBA" id="ARBA00022824"/>
    </source>
</evidence>
<keyword evidence="12" id="KW-0862">Zinc</keyword>
<dbReference type="CDD" id="cd23285">
    <property type="entry name" value="beta-trefoil_MIR_PMT4-like"/>
    <property type="match status" value="1"/>
</dbReference>
<evidence type="ECO:0000256" key="3">
    <source>
        <dbReference type="ARBA" id="ARBA00007222"/>
    </source>
</evidence>
<dbReference type="SMART" id="SM00661">
    <property type="entry name" value="RPOL9"/>
    <property type="match status" value="1"/>
</dbReference>
<dbReference type="CDD" id="cd10507">
    <property type="entry name" value="Zn-ribbon_RPA12"/>
    <property type="match status" value="1"/>
</dbReference>
<evidence type="ECO:0000256" key="20">
    <source>
        <dbReference type="RuleBase" id="RU367007"/>
    </source>
</evidence>
<organism evidence="23 24">
    <name type="scientific">Apophysomyces ossiformis</name>
    <dbReference type="NCBI Taxonomy" id="679940"/>
    <lineage>
        <taxon>Eukaryota</taxon>
        <taxon>Fungi</taxon>
        <taxon>Fungi incertae sedis</taxon>
        <taxon>Mucoromycota</taxon>
        <taxon>Mucoromycotina</taxon>
        <taxon>Mucoromycetes</taxon>
        <taxon>Mucorales</taxon>
        <taxon>Mucorineae</taxon>
        <taxon>Mucoraceae</taxon>
        <taxon>Apophysomyces</taxon>
    </lineage>
</organism>
<feature type="transmembrane region" description="Helical" evidence="20">
    <location>
        <begin position="269"/>
        <end position="290"/>
    </location>
</feature>
<keyword evidence="14 20" id="KW-0472">Membrane</keyword>
<dbReference type="InterPro" id="IPR032421">
    <property type="entry name" value="PMT_4TMC"/>
</dbReference>
<dbReference type="GO" id="GO:0000428">
    <property type="term" value="C:DNA-directed RNA polymerase complex"/>
    <property type="evidence" value="ECO:0007669"/>
    <property type="project" value="UniProtKB-KW"/>
</dbReference>
<feature type="transmembrane region" description="Helical" evidence="20">
    <location>
        <begin position="46"/>
        <end position="67"/>
    </location>
</feature>
<dbReference type="Pfam" id="PF16192">
    <property type="entry name" value="PMT_4TMC"/>
    <property type="match status" value="1"/>
</dbReference>
<evidence type="ECO:0000256" key="9">
    <source>
        <dbReference type="ARBA" id="ARBA00022737"/>
    </source>
</evidence>
<dbReference type="InterPro" id="IPR019761">
    <property type="entry name" value="DNA-dir_RNA_pol-M_15_CS"/>
</dbReference>
<evidence type="ECO:0000256" key="8">
    <source>
        <dbReference type="ARBA" id="ARBA00022723"/>
    </source>
</evidence>
<dbReference type="InterPro" id="IPR036300">
    <property type="entry name" value="MIR_dom_sf"/>
</dbReference>
<evidence type="ECO:0000256" key="5">
    <source>
        <dbReference type="ARBA" id="ARBA00022676"/>
    </source>
</evidence>
<dbReference type="Pfam" id="PF02815">
    <property type="entry name" value="MIR"/>
    <property type="match status" value="1"/>
</dbReference>
<dbReference type="Gene3D" id="2.20.25.10">
    <property type="match status" value="1"/>
</dbReference>
<evidence type="ECO:0000256" key="17">
    <source>
        <dbReference type="ARBA" id="ARBA00045102"/>
    </source>
</evidence>
<evidence type="ECO:0000256" key="16">
    <source>
        <dbReference type="ARBA" id="ARBA00045085"/>
    </source>
</evidence>
<dbReference type="AlphaFoldDB" id="A0A8H7EKR7"/>
<evidence type="ECO:0000313" key="23">
    <source>
        <dbReference type="EMBL" id="KAF7721828.1"/>
    </source>
</evidence>
<comment type="catalytic activity">
    <reaction evidence="17 20">
        <text>a di-trans,poly-cis-dolichyl beta-D-mannosyl phosphate + L-seryl-[protein] = 3-O-(alpha-D-mannosyl)-L-seryl-[protein] + a di-trans,poly-cis-dolichyl phosphate + H(+)</text>
        <dbReference type="Rhea" id="RHEA:17377"/>
        <dbReference type="Rhea" id="RHEA-COMP:9863"/>
        <dbReference type="Rhea" id="RHEA-COMP:13546"/>
        <dbReference type="Rhea" id="RHEA-COMP:19498"/>
        <dbReference type="Rhea" id="RHEA-COMP:19501"/>
        <dbReference type="ChEBI" id="CHEBI:15378"/>
        <dbReference type="ChEBI" id="CHEBI:29999"/>
        <dbReference type="ChEBI" id="CHEBI:57683"/>
        <dbReference type="ChEBI" id="CHEBI:58211"/>
        <dbReference type="ChEBI" id="CHEBI:137321"/>
        <dbReference type="EC" id="2.4.1.109"/>
    </reaction>
</comment>
<keyword evidence="6 20" id="KW-0808">Transferase</keyword>
<comment type="similarity">
    <text evidence="3 20">Belongs to the glycosyltransferase 39 family.</text>
</comment>
<dbReference type="InterPro" id="IPR001222">
    <property type="entry name" value="Znf_TFIIS"/>
</dbReference>
<protein>
    <recommendedName>
        <fullName evidence="4 20">Dolichyl-phosphate-mannose--protein mannosyltransferase</fullName>
        <ecNumber evidence="4 20">2.4.1.109</ecNumber>
    </recommendedName>
</protein>
<proteinExistence type="inferred from homology"/>
<accession>A0A8H7EKR7</accession>
<dbReference type="PANTHER" id="PTHR10050">
    <property type="entry name" value="DOLICHYL-PHOSPHATE-MANNOSE--PROTEIN MANNOSYLTRANSFERASE"/>
    <property type="match status" value="1"/>
</dbReference>
<comment type="function">
    <text evidence="20">Transfers mannose from Dol-P-mannose to Ser or Thr residues on proteins.</text>
</comment>
<dbReference type="GO" id="GO:0008270">
    <property type="term" value="F:zinc ion binding"/>
    <property type="evidence" value="ECO:0007669"/>
    <property type="project" value="UniProtKB-KW"/>
</dbReference>
<keyword evidence="11 20" id="KW-0256">Endoplasmic reticulum</keyword>
<dbReference type="InterPro" id="IPR016093">
    <property type="entry name" value="MIR_motif"/>
</dbReference>
<reference evidence="23" key="1">
    <citation type="submission" date="2020-01" db="EMBL/GenBank/DDBJ databases">
        <title>Genome Sequencing of Three Apophysomyces-Like Fungal Strains Confirms a Novel Fungal Genus in the Mucoromycota with divergent Burkholderia-like Endosymbiotic Bacteria.</title>
        <authorList>
            <person name="Stajich J.E."/>
            <person name="Macias A.M."/>
            <person name="Carter-House D."/>
            <person name="Lovett B."/>
            <person name="Kasson L.R."/>
            <person name="Berry K."/>
            <person name="Grigoriev I."/>
            <person name="Chang Y."/>
            <person name="Spatafora J."/>
            <person name="Kasson M.T."/>
        </authorList>
    </citation>
    <scope>NUCLEOTIDE SEQUENCE</scope>
    <source>
        <strain evidence="23">NRRL A-21654</strain>
    </source>
</reference>
<evidence type="ECO:0000256" key="2">
    <source>
        <dbReference type="ARBA" id="ARBA00004922"/>
    </source>
</evidence>
<evidence type="ECO:0000256" key="14">
    <source>
        <dbReference type="ARBA" id="ARBA00023136"/>
    </source>
</evidence>
<name>A0A8H7EKR7_9FUNG</name>
<dbReference type="InterPro" id="IPR001529">
    <property type="entry name" value="Zn_ribbon_RPB9"/>
</dbReference>
<evidence type="ECO:0000256" key="1">
    <source>
        <dbReference type="ARBA" id="ARBA00004477"/>
    </source>
</evidence>
<keyword evidence="8 19" id="KW-0479">Metal-binding</keyword>
<dbReference type="SUPFAM" id="SSF57783">
    <property type="entry name" value="Zinc beta-ribbon"/>
    <property type="match status" value="1"/>
</dbReference>
<dbReference type="SMART" id="SM00440">
    <property type="entry name" value="ZnF_C2C2"/>
    <property type="match status" value="1"/>
</dbReference>
<dbReference type="Pfam" id="PF01096">
    <property type="entry name" value="Zn_ribbon_TFIIS"/>
    <property type="match status" value="1"/>
</dbReference>
<evidence type="ECO:0000259" key="22">
    <source>
        <dbReference type="PROSITE" id="PS51133"/>
    </source>
</evidence>
<evidence type="ECO:0000259" key="21">
    <source>
        <dbReference type="PROSITE" id="PS50919"/>
    </source>
</evidence>
<keyword evidence="9" id="KW-0677">Repeat</keyword>
<evidence type="ECO:0000256" key="18">
    <source>
        <dbReference type="PROSITE-ProRule" id="PRU00472"/>
    </source>
</evidence>
<evidence type="ECO:0000256" key="7">
    <source>
        <dbReference type="ARBA" id="ARBA00022692"/>
    </source>
</evidence>
<evidence type="ECO:0000256" key="10">
    <source>
        <dbReference type="ARBA" id="ARBA00022771"/>
    </source>
</evidence>
<dbReference type="UniPathway" id="UPA00378"/>
<feature type="transmembrane region" description="Helical" evidence="20">
    <location>
        <begin position="584"/>
        <end position="605"/>
    </location>
</feature>
<keyword evidence="7 20" id="KW-0812">Transmembrane</keyword>
<keyword evidence="24" id="KW-1185">Reference proteome</keyword>
<keyword evidence="5 20" id="KW-0328">Glycosyltransferase</keyword>
<evidence type="ECO:0000313" key="24">
    <source>
        <dbReference type="Proteomes" id="UP000605846"/>
    </source>
</evidence>
<feature type="transmembrane region" description="Helical" evidence="20">
    <location>
        <begin position="706"/>
        <end position="727"/>
    </location>
</feature>
<feature type="domain" description="MIR" evidence="21">
    <location>
        <begin position="322"/>
        <end position="382"/>
    </location>
</feature>
<dbReference type="InterPro" id="IPR027005">
    <property type="entry name" value="PMT-like"/>
</dbReference>
<feature type="domain" description="MIR" evidence="21">
    <location>
        <begin position="449"/>
        <end position="506"/>
    </location>
</feature>
<feature type="transmembrane region" description="Helical" evidence="20">
    <location>
        <begin position="215"/>
        <end position="248"/>
    </location>
</feature>
<dbReference type="EC" id="2.4.1.109" evidence="4 20"/>
<dbReference type="Gene3D" id="2.80.10.50">
    <property type="match status" value="1"/>
</dbReference>
<evidence type="ECO:0000256" key="19">
    <source>
        <dbReference type="RuleBase" id="RU003474"/>
    </source>
</evidence>
<dbReference type="PROSITE" id="PS50919">
    <property type="entry name" value="MIR"/>
    <property type="match status" value="2"/>
</dbReference>
<dbReference type="SMART" id="SM00472">
    <property type="entry name" value="MIR"/>
    <property type="match status" value="3"/>
</dbReference>